<dbReference type="Proteomes" id="UP000001542">
    <property type="component" value="Unassembled WGS sequence"/>
</dbReference>
<name>A2DBT1_TRIV3</name>
<protein>
    <submittedName>
        <fullName evidence="2">Uncharacterized protein</fullName>
    </submittedName>
</protein>
<feature type="region of interest" description="Disordered" evidence="1">
    <location>
        <begin position="1"/>
        <end position="27"/>
    </location>
</feature>
<keyword evidence="3" id="KW-1185">Reference proteome</keyword>
<feature type="compositionally biased region" description="Basic and acidic residues" evidence="1">
    <location>
        <begin position="1"/>
        <end position="16"/>
    </location>
</feature>
<reference evidence="2" key="1">
    <citation type="submission" date="2006-10" db="EMBL/GenBank/DDBJ databases">
        <authorList>
            <person name="Amadeo P."/>
            <person name="Zhao Q."/>
            <person name="Wortman J."/>
            <person name="Fraser-Liggett C."/>
            <person name="Carlton J."/>
        </authorList>
    </citation>
    <scope>NUCLEOTIDE SEQUENCE</scope>
    <source>
        <strain evidence="2">G3</strain>
    </source>
</reference>
<evidence type="ECO:0000256" key="1">
    <source>
        <dbReference type="SAM" id="MobiDB-lite"/>
    </source>
</evidence>
<proteinExistence type="predicted"/>
<accession>A2DBT1</accession>
<dbReference type="VEuPathDB" id="TrichDB:TVAGG3_0380600"/>
<reference evidence="2" key="2">
    <citation type="journal article" date="2007" name="Science">
        <title>Draft genome sequence of the sexually transmitted pathogen Trichomonas vaginalis.</title>
        <authorList>
            <person name="Carlton J.M."/>
            <person name="Hirt R.P."/>
            <person name="Silva J.C."/>
            <person name="Delcher A.L."/>
            <person name="Schatz M."/>
            <person name="Zhao Q."/>
            <person name="Wortman J.R."/>
            <person name="Bidwell S.L."/>
            <person name="Alsmark U.C.M."/>
            <person name="Besteiro S."/>
            <person name="Sicheritz-Ponten T."/>
            <person name="Noel C.J."/>
            <person name="Dacks J.B."/>
            <person name="Foster P.G."/>
            <person name="Simillion C."/>
            <person name="Van de Peer Y."/>
            <person name="Miranda-Saavedra D."/>
            <person name="Barton G.J."/>
            <person name="Westrop G.D."/>
            <person name="Mueller S."/>
            <person name="Dessi D."/>
            <person name="Fiori P.L."/>
            <person name="Ren Q."/>
            <person name="Paulsen I."/>
            <person name="Zhang H."/>
            <person name="Bastida-Corcuera F.D."/>
            <person name="Simoes-Barbosa A."/>
            <person name="Brown M.T."/>
            <person name="Hayes R.D."/>
            <person name="Mukherjee M."/>
            <person name="Okumura C.Y."/>
            <person name="Schneider R."/>
            <person name="Smith A.J."/>
            <person name="Vanacova S."/>
            <person name="Villalvazo M."/>
            <person name="Haas B.J."/>
            <person name="Pertea M."/>
            <person name="Feldblyum T.V."/>
            <person name="Utterback T.R."/>
            <person name="Shu C.L."/>
            <person name="Osoegawa K."/>
            <person name="de Jong P.J."/>
            <person name="Hrdy I."/>
            <person name="Horvathova L."/>
            <person name="Zubacova Z."/>
            <person name="Dolezal P."/>
            <person name="Malik S.B."/>
            <person name="Logsdon J.M. Jr."/>
            <person name="Henze K."/>
            <person name="Gupta A."/>
            <person name="Wang C.C."/>
            <person name="Dunne R.L."/>
            <person name="Upcroft J.A."/>
            <person name="Upcroft P."/>
            <person name="White O."/>
            <person name="Salzberg S.L."/>
            <person name="Tang P."/>
            <person name="Chiu C.-H."/>
            <person name="Lee Y.-S."/>
            <person name="Embley T.M."/>
            <person name="Coombs G.H."/>
            <person name="Mottram J.C."/>
            <person name="Tachezy J."/>
            <person name="Fraser-Liggett C.M."/>
            <person name="Johnson P.J."/>
        </authorList>
    </citation>
    <scope>NUCLEOTIDE SEQUENCE [LARGE SCALE GENOMIC DNA]</scope>
    <source>
        <strain evidence="2">G3</strain>
    </source>
</reference>
<evidence type="ECO:0000313" key="2">
    <source>
        <dbReference type="EMBL" id="EAY22284.1"/>
    </source>
</evidence>
<dbReference type="RefSeq" id="XP_001583270.1">
    <property type="nucleotide sequence ID" value="XM_001583220.1"/>
</dbReference>
<dbReference type="VEuPathDB" id="TrichDB:TVAG_094590"/>
<evidence type="ECO:0000313" key="3">
    <source>
        <dbReference type="Proteomes" id="UP000001542"/>
    </source>
</evidence>
<dbReference type="InParanoid" id="A2DBT1"/>
<organism evidence="2 3">
    <name type="scientific">Trichomonas vaginalis (strain ATCC PRA-98 / G3)</name>
    <dbReference type="NCBI Taxonomy" id="412133"/>
    <lineage>
        <taxon>Eukaryota</taxon>
        <taxon>Metamonada</taxon>
        <taxon>Parabasalia</taxon>
        <taxon>Trichomonadida</taxon>
        <taxon>Trichomonadidae</taxon>
        <taxon>Trichomonas</taxon>
    </lineage>
</organism>
<sequence length="72" mass="7817">MCKEYEEVKAPEDDSKPAASGNLPASKQPLAIPENCIVPPVHPLPPTSSIKSETIPKFEDMQLSDIADSRAR</sequence>
<feature type="region of interest" description="Disordered" evidence="1">
    <location>
        <begin position="40"/>
        <end position="72"/>
    </location>
</feature>
<dbReference type="KEGG" id="tva:5467838"/>
<dbReference type="AlphaFoldDB" id="A2DBT1"/>
<dbReference type="EMBL" id="DS113185">
    <property type="protein sequence ID" value="EAY22284.1"/>
    <property type="molecule type" value="Genomic_DNA"/>
</dbReference>
<gene>
    <name evidence="2" type="ORF">TVAG_094590</name>
</gene>